<gene>
    <name evidence="1" type="primary">95</name>
    <name evidence="1" type="ORF">SEA_OBLADI_95</name>
</gene>
<dbReference type="Proteomes" id="UP001064297">
    <property type="component" value="Segment"/>
</dbReference>
<name>A0A977KLR6_9CAUD</name>
<organism evidence="1 2">
    <name type="scientific">Gordonia phage ObLaDi</name>
    <dbReference type="NCBI Taxonomy" id="2978487"/>
    <lineage>
        <taxon>Viruses</taxon>
        <taxon>Duplodnaviria</taxon>
        <taxon>Heunggongvirae</taxon>
        <taxon>Uroviricota</taxon>
        <taxon>Caudoviricetes</taxon>
        <taxon>Kruegerviridae</taxon>
        <taxon>Cafassovirus</taxon>
        <taxon>Cafassovirus obladi</taxon>
    </lineage>
</organism>
<sequence length="148" mass="16320">MKFTRANLIDGIDSALAVDAAARAEKAAIVARVTRERDAQWDTLAPKWKSYRDELTKVLKSGKPITSSTQPKMPAQFDDSSYTLGRTIDDATKHLRGRFTDREELSALKLALESVDEEFVTERQLSIMGFGGNAVAKIFRAATKVKGA</sequence>
<accession>A0A977KLR6</accession>
<proteinExistence type="predicted"/>
<protein>
    <submittedName>
        <fullName evidence="1">Uncharacterized protein</fullName>
    </submittedName>
</protein>
<dbReference type="EMBL" id="OP297535">
    <property type="protein sequence ID" value="UXE03818.1"/>
    <property type="molecule type" value="Genomic_DNA"/>
</dbReference>
<evidence type="ECO:0000313" key="2">
    <source>
        <dbReference type="Proteomes" id="UP001064297"/>
    </source>
</evidence>
<keyword evidence="2" id="KW-1185">Reference proteome</keyword>
<evidence type="ECO:0000313" key="1">
    <source>
        <dbReference type="EMBL" id="UXE03818.1"/>
    </source>
</evidence>
<reference evidence="1" key="1">
    <citation type="submission" date="2022-08" db="EMBL/GenBank/DDBJ databases">
        <authorList>
            <person name="Abuwarda M.A."/>
            <person name="Alvarez A."/>
            <person name="Batteikh M."/>
            <person name="Baughman A.P."/>
            <person name="Chavez V."/>
            <person name="Cheng C."/>
            <person name="Cosentino E.J."/>
            <person name="Di Blasi D.L."/>
            <person name="Dooley N.L."/>
            <person name="Empson B.M."/>
            <person name="Erfanian K."/>
            <person name="Esparza P.D."/>
            <person name="Fleming H.S."/>
            <person name="Ghannam M.S."/>
            <person name="Gibbons A.C."/>
            <person name="Gonzalez C."/>
            <person name="Huq N.E."/>
            <person name="Jin K."/>
            <person name="Kamarzar M."/>
            <person name="Khaine A."/>
            <person name="Krug K.R."/>
            <person name="Lee A."/>
            <person name="Liao S."/>
            <person name="Light I."/>
            <person name="Ma Y."/>
            <person name="Magaling J.M."/>
            <person name="McLinden K.C."/>
            <person name="Melkote A."/>
            <person name="Montoya Serpas C.A."/>
            <person name="Niazmandi K."/>
            <person name="Ostroske E.C."/>
            <person name="Paek B.H."/>
            <person name="Rajiv S."/>
            <person name="Santos C.E."/>
            <person name="Semaan S.A."/>
            <person name="Senthilvelan J."/>
            <person name="Sheppy T.E."/>
            <person name="Stephenson J.C."/>
            <person name="Tenney M.E."/>
            <person name="Teoh N."/>
            <person name="Thorp J.P."/>
            <person name="Turon Font G."/>
            <person name="Uvarov E.V."/>
            <person name="Verpukhovskiy P."/>
            <person name="Wang J."/>
            <person name="Whang A.Y."/>
            <person name="Wright N.E."/>
            <person name="Wu M."/>
            <person name="Zhuang C."/>
            <person name="Bruns J.A."/>
            <person name="Chai A.E."/>
            <person name="Parikh H."/>
            <person name="Zorawik M."/>
            <person name="Garza D.R."/>
            <person name="Ngo R.T."/>
            <person name="Reddi K."/>
            <person name="Garcia-Vedrenne A.E."/>
            <person name="Freise A.C."/>
            <person name="Balish M.F."/>
            <person name="Garlena R.A."/>
            <person name="Russell D.A."/>
            <person name="Jacobs-Sera D."/>
            <person name="Hatfull G.F."/>
        </authorList>
    </citation>
    <scope>NUCLEOTIDE SEQUENCE</scope>
</reference>